<feature type="domain" description="DNA methylase adenine-specific" evidence="3">
    <location>
        <begin position="156"/>
        <end position="449"/>
    </location>
</feature>
<dbReference type="PANTHER" id="PTHR42998">
    <property type="entry name" value="TYPE I RESTRICTION ENZYME HINDVIIP M PROTEIN-RELATED"/>
    <property type="match status" value="1"/>
</dbReference>
<evidence type="ECO:0000313" key="4">
    <source>
        <dbReference type="EMBL" id="GAA1554637.1"/>
    </source>
</evidence>
<dbReference type="GO" id="GO:0032259">
    <property type="term" value="P:methylation"/>
    <property type="evidence" value="ECO:0007669"/>
    <property type="project" value="UniProtKB-KW"/>
</dbReference>
<evidence type="ECO:0000259" key="3">
    <source>
        <dbReference type="Pfam" id="PF02384"/>
    </source>
</evidence>
<dbReference type="SUPFAM" id="SSF116734">
    <property type="entry name" value="DNA methylase specificity domain"/>
    <property type="match status" value="1"/>
</dbReference>
<dbReference type="PRINTS" id="PR00507">
    <property type="entry name" value="N12N6MTFRASE"/>
</dbReference>
<evidence type="ECO:0000256" key="1">
    <source>
        <dbReference type="ARBA" id="ARBA00022747"/>
    </source>
</evidence>
<dbReference type="InterPro" id="IPR044946">
    <property type="entry name" value="Restrct_endonuc_typeI_TRD_sf"/>
</dbReference>
<name>A0ABN2C8M5_9ACTN</name>
<protein>
    <submittedName>
        <fullName evidence="4">N-6 DNA methylase</fullName>
    </submittedName>
</protein>
<evidence type="ECO:0000313" key="5">
    <source>
        <dbReference type="Proteomes" id="UP001500393"/>
    </source>
</evidence>
<gene>
    <name evidence="4" type="ORF">GCM10009789_05070</name>
</gene>
<proteinExistence type="predicted"/>
<dbReference type="Proteomes" id="UP001500393">
    <property type="component" value="Unassembled WGS sequence"/>
</dbReference>
<dbReference type="PROSITE" id="PS00092">
    <property type="entry name" value="N6_MTASE"/>
    <property type="match status" value="1"/>
</dbReference>
<comment type="caution">
    <text evidence="4">The sequence shown here is derived from an EMBL/GenBank/DDBJ whole genome shotgun (WGS) entry which is preliminary data.</text>
</comment>
<keyword evidence="4" id="KW-0808">Transferase</keyword>
<dbReference type="InterPro" id="IPR052916">
    <property type="entry name" value="Type-I_RE_MTase_Subunit"/>
</dbReference>
<organism evidence="4 5">
    <name type="scientific">Kribbella sancticallisti</name>
    <dbReference type="NCBI Taxonomy" id="460087"/>
    <lineage>
        <taxon>Bacteria</taxon>
        <taxon>Bacillati</taxon>
        <taxon>Actinomycetota</taxon>
        <taxon>Actinomycetes</taxon>
        <taxon>Propionibacteriales</taxon>
        <taxon>Kribbellaceae</taxon>
        <taxon>Kribbella</taxon>
    </lineage>
</organism>
<dbReference type="EMBL" id="BAAAOS010000006">
    <property type="protein sequence ID" value="GAA1554637.1"/>
    <property type="molecule type" value="Genomic_DNA"/>
</dbReference>
<dbReference type="SUPFAM" id="SSF53335">
    <property type="entry name" value="S-adenosyl-L-methionine-dependent methyltransferases"/>
    <property type="match status" value="1"/>
</dbReference>
<dbReference type="PANTHER" id="PTHR42998:SF1">
    <property type="entry name" value="TYPE I RESTRICTION ENZYME HINDI METHYLASE SUBUNIT"/>
    <property type="match status" value="1"/>
</dbReference>
<keyword evidence="2" id="KW-0238">DNA-binding</keyword>
<accession>A0ABN2C8M5</accession>
<sequence length="680" mass="72358">MDQPGTVSSVGIARLAGVGRAAVSNWRKRYADFPSPVGGSATSPTFEIAAVQKWLSTQGKLPSAGAPEQAWRTIEAASGGPDLGEALWLAGLFLFSRSSSTLGKADLHSPASLVEPVRRLASGPGDLLAGGLADEWSPRQYAVLSAVADLDGDPATIFEQFYAHYLTARGATSDYATPQGVARLMLSLAGPAASVMDVACGTGTLLHESMTEDGRVRCLGQDLDPAAARIAQLRLLFAHRRHGESGPVPVVRVGDSLRVDAFPDERVDLVVCNPPFGLQDWADEQLAFDPRWEFGGLPPRTEPELAWVEDALAHLRPGGLAVILMPPVAAWRSPGRRIRAELLRRGALKAVIALPPRLLPVTAVGLHLWILRRPTEGHGANRVLLVDASQAAGGIGAPVLDLAVQAWRTFHSSETVEEQAGICKAVPVIELLDEEVDVSPARHLAASEEGAAEPAALLATRAEVLERLGSLGESLPPLVANSDSRLEKARRVSLEELSRTGAVEILRGFSRLGNDQQELSEPAVSGGDLVRRMPPSGRAPATAVRIEPGDVLVPTIAASVVARVATTEQIGSRLGQNVNAVRVDPAILDPWFVAGMLTAPANLREAVRHSSATRDSVRVNLKRLQVPLLPIEQQRPYGEAFRRVAEFETMAERAADEARELAKSLSDALTRGTLAPDDGA</sequence>
<dbReference type="Gene3D" id="3.40.50.150">
    <property type="entry name" value="Vaccinia Virus protein VP39"/>
    <property type="match status" value="1"/>
</dbReference>
<keyword evidence="1" id="KW-0680">Restriction system</keyword>
<keyword evidence="5" id="KW-1185">Reference proteome</keyword>
<dbReference type="InterPro" id="IPR002052">
    <property type="entry name" value="DNA_methylase_N6_adenine_CS"/>
</dbReference>
<evidence type="ECO:0000256" key="2">
    <source>
        <dbReference type="ARBA" id="ARBA00023125"/>
    </source>
</evidence>
<dbReference type="GO" id="GO:0008168">
    <property type="term" value="F:methyltransferase activity"/>
    <property type="evidence" value="ECO:0007669"/>
    <property type="project" value="UniProtKB-KW"/>
</dbReference>
<dbReference type="RefSeq" id="WP_344209253.1">
    <property type="nucleotide sequence ID" value="NZ_BAAAOS010000006.1"/>
</dbReference>
<dbReference type="Pfam" id="PF02384">
    <property type="entry name" value="N6_Mtase"/>
    <property type="match status" value="1"/>
</dbReference>
<dbReference type="CDD" id="cd02440">
    <property type="entry name" value="AdoMet_MTases"/>
    <property type="match status" value="1"/>
</dbReference>
<dbReference type="Gene3D" id="3.90.220.20">
    <property type="entry name" value="DNA methylase specificity domains"/>
    <property type="match status" value="1"/>
</dbReference>
<dbReference type="InterPro" id="IPR003356">
    <property type="entry name" value="DNA_methylase_A-5"/>
</dbReference>
<keyword evidence="4" id="KW-0489">Methyltransferase</keyword>
<reference evidence="4 5" key="1">
    <citation type="journal article" date="2019" name="Int. J. Syst. Evol. Microbiol.">
        <title>The Global Catalogue of Microorganisms (GCM) 10K type strain sequencing project: providing services to taxonomists for standard genome sequencing and annotation.</title>
        <authorList>
            <consortium name="The Broad Institute Genomics Platform"/>
            <consortium name="The Broad Institute Genome Sequencing Center for Infectious Disease"/>
            <person name="Wu L."/>
            <person name="Ma J."/>
        </authorList>
    </citation>
    <scope>NUCLEOTIDE SEQUENCE [LARGE SCALE GENOMIC DNA]</scope>
    <source>
        <strain evidence="4 5">JCM 14969</strain>
    </source>
</reference>
<dbReference type="InterPro" id="IPR029063">
    <property type="entry name" value="SAM-dependent_MTases_sf"/>
</dbReference>